<keyword evidence="2" id="KW-1185">Reference proteome</keyword>
<accession>A0ABX0AT63</accession>
<evidence type="ECO:0008006" key="3">
    <source>
        <dbReference type="Google" id="ProtNLM"/>
    </source>
</evidence>
<dbReference type="Proteomes" id="UP000470051">
    <property type="component" value="Unassembled WGS sequence"/>
</dbReference>
<evidence type="ECO:0000313" key="1">
    <source>
        <dbReference type="EMBL" id="NDL23941.1"/>
    </source>
</evidence>
<proteinExistence type="predicted"/>
<dbReference type="EMBL" id="WSFE01000001">
    <property type="protein sequence ID" value="NDL23941.1"/>
    <property type="molecule type" value="Genomic_DNA"/>
</dbReference>
<sequence length="87" mass="9699">MIYDTKLPHYLTLDKCPFCQCSAELFADGEGIYAGCIGDKCLIKPITLTYRTKRDAIRAWNLRAPNSDSDPIIHIGGKLKVVEGEII</sequence>
<gene>
    <name evidence="1" type="ORF">GPY42_01575</name>
</gene>
<comment type="caution">
    <text evidence="1">The sequence shown here is derived from an EMBL/GenBank/DDBJ whole genome shotgun (WGS) entry which is preliminary data.</text>
</comment>
<organism evidence="1 2">
    <name type="scientific">Photorhabdus kayaii</name>
    <dbReference type="NCBI Taxonomy" id="230088"/>
    <lineage>
        <taxon>Bacteria</taxon>
        <taxon>Pseudomonadati</taxon>
        <taxon>Pseudomonadota</taxon>
        <taxon>Gammaproteobacteria</taxon>
        <taxon>Enterobacterales</taxon>
        <taxon>Morganellaceae</taxon>
        <taxon>Photorhabdus</taxon>
    </lineage>
</organism>
<reference evidence="1 2" key="1">
    <citation type="submission" date="2019-12" db="EMBL/GenBank/DDBJ databases">
        <title>Engineering Photorhabdus to improve their lethality against agricultural pests.</title>
        <authorList>
            <person name="Machado R.A.R."/>
        </authorList>
    </citation>
    <scope>NUCLEOTIDE SEQUENCE [LARGE SCALE GENOMIC DNA]</scope>
    <source>
        <strain evidence="1 2">M-HU2</strain>
    </source>
</reference>
<protein>
    <recommendedName>
        <fullName evidence="3">Lar family restriction alleviation protein</fullName>
    </recommendedName>
</protein>
<name>A0ABX0AT63_9GAMM</name>
<evidence type="ECO:0000313" key="2">
    <source>
        <dbReference type="Proteomes" id="UP000470051"/>
    </source>
</evidence>
<dbReference type="RefSeq" id="WP_113040768.1">
    <property type="nucleotide sequence ID" value="NZ_CAWPKC010000001.1"/>
</dbReference>